<dbReference type="EMBL" id="QBKT01000005">
    <property type="protein sequence ID" value="PTX61178.1"/>
    <property type="molecule type" value="Genomic_DNA"/>
</dbReference>
<reference evidence="1 2" key="1">
    <citation type="submission" date="2018-04" db="EMBL/GenBank/DDBJ databases">
        <title>Genomic Encyclopedia of Archaeal and Bacterial Type Strains, Phase II (KMG-II): from individual species to whole genera.</title>
        <authorList>
            <person name="Goeker M."/>
        </authorList>
    </citation>
    <scope>NUCLEOTIDE SEQUENCE [LARGE SCALE GENOMIC DNA]</scope>
    <source>
        <strain evidence="1 2">DSM 25731</strain>
    </source>
</reference>
<dbReference type="OrthoDB" id="1144910at2"/>
<comment type="caution">
    <text evidence="1">The sequence shown here is derived from an EMBL/GenBank/DDBJ whole genome shotgun (WGS) entry which is preliminary data.</text>
</comment>
<organism evidence="1 2">
    <name type="scientific">Kordia periserrulae</name>
    <dbReference type="NCBI Taxonomy" id="701523"/>
    <lineage>
        <taxon>Bacteria</taxon>
        <taxon>Pseudomonadati</taxon>
        <taxon>Bacteroidota</taxon>
        <taxon>Flavobacteriia</taxon>
        <taxon>Flavobacteriales</taxon>
        <taxon>Flavobacteriaceae</taxon>
        <taxon>Kordia</taxon>
    </lineage>
</organism>
<proteinExistence type="predicted"/>
<protein>
    <submittedName>
        <fullName evidence="1">Uncharacterized protein</fullName>
    </submittedName>
</protein>
<evidence type="ECO:0000313" key="2">
    <source>
        <dbReference type="Proteomes" id="UP000244090"/>
    </source>
</evidence>
<dbReference type="Proteomes" id="UP000244090">
    <property type="component" value="Unassembled WGS sequence"/>
</dbReference>
<keyword evidence="2" id="KW-1185">Reference proteome</keyword>
<dbReference type="RefSeq" id="WP_108115279.1">
    <property type="nucleotide sequence ID" value="NZ_QBKT01000005.1"/>
</dbReference>
<evidence type="ECO:0000313" key="1">
    <source>
        <dbReference type="EMBL" id="PTX61178.1"/>
    </source>
</evidence>
<dbReference type="AlphaFoldDB" id="A0A2T6BYP7"/>
<sequence length="211" mass="23509">MIAKKYFSAFIILLVLFGFYQEQTPAPNQEIELQFAENAAVSSETVEVIQAIKEQLRSLGVEYIQVRAQGQTLKISYFSQENVAAIKEVLLAKGFLATDTIPVIPTEDNHENGTLQTYADVDTYKIDVYELQSAGDSFNGVHGKYILELHKEYDKSPTPNSFANTSVFFTGAIDTTTFELTYTISAYTTIPKENNTHEIPDVRAGPFSIVS</sequence>
<accession>A0A2T6BYP7</accession>
<gene>
    <name evidence="1" type="ORF">C8N46_105335</name>
</gene>
<name>A0A2T6BYP7_9FLAO</name>